<reference evidence="1 2" key="1">
    <citation type="submission" date="2018-08" db="EMBL/GenBank/DDBJ databases">
        <title>A genome reference for cultivated species of the human gut microbiota.</title>
        <authorList>
            <person name="Zou Y."/>
            <person name="Xue W."/>
            <person name="Luo G."/>
        </authorList>
    </citation>
    <scope>NUCLEOTIDE SEQUENCE [LARGE SCALE GENOMIC DNA]</scope>
    <source>
        <strain evidence="1 2">OM06-4</strain>
    </source>
</reference>
<organism evidence="1 2">
    <name type="scientific">Thomasclavelia ramosa</name>
    <dbReference type="NCBI Taxonomy" id="1547"/>
    <lineage>
        <taxon>Bacteria</taxon>
        <taxon>Bacillati</taxon>
        <taxon>Bacillota</taxon>
        <taxon>Erysipelotrichia</taxon>
        <taxon>Erysipelotrichales</taxon>
        <taxon>Coprobacillaceae</taxon>
        <taxon>Thomasclavelia</taxon>
    </lineage>
</organism>
<name>A0A3E3EGQ4_9FIRM</name>
<protein>
    <submittedName>
        <fullName evidence="1">Uncharacterized protein</fullName>
    </submittedName>
</protein>
<dbReference type="RefSeq" id="WP_117580865.1">
    <property type="nucleotide sequence ID" value="NZ_QUSL01000005.1"/>
</dbReference>
<sequence>MENKVTIYKGEVMHDLKALFDNAGDYFKDEYELVKQYIEQLEQALDKACKQLTHAYPFGVNKCETDAWDDSWKEWAFKNDER</sequence>
<dbReference type="AlphaFoldDB" id="A0A3E3EGQ4"/>
<comment type="caution">
    <text evidence="1">The sequence shown here is derived from an EMBL/GenBank/DDBJ whole genome shotgun (WGS) entry which is preliminary data.</text>
</comment>
<evidence type="ECO:0000313" key="1">
    <source>
        <dbReference type="EMBL" id="RGD86568.1"/>
    </source>
</evidence>
<accession>A0A3E3EGQ4</accession>
<dbReference type="EMBL" id="QUSL01000005">
    <property type="protein sequence ID" value="RGD86568.1"/>
    <property type="molecule type" value="Genomic_DNA"/>
</dbReference>
<evidence type="ECO:0000313" key="2">
    <source>
        <dbReference type="Proteomes" id="UP000261032"/>
    </source>
</evidence>
<dbReference type="Proteomes" id="UP000261032">
    <property type="component" value="Unassembled WGS sequence"/>
</dbReference>
<gene>
    <name evidence="1" type="ORF">DXB93_05235</name>
</gene>
<proteinExistence type="predicted"/>